<proteinExistence type="predicted"/>
<name>A0A518EVV3_9BACT</name>
<gene>
    <name evidence="2" type="ORF">Poly30_37570</name>
</gene>
<evidence type="ECO:0000313" key="2">
    <source>
        <dbReference type="EMBL" id="QDV08221.1"/>
    </source>
</evidence>
<dbReference type="Proteomes" id="UP000320390">
    <property type="component" value="Chromosome"/>
</dbReference>
<feature type="compositionally biased region" description="Low complexity" evidence="1">
    <location>
        <begin position="188"/>
        <end position="199"/>
    </location>
</feature>
<evidence type="ECO:0000256" key="1">
    <source>
        <dbReference type="SAM" id="MobiDB-lite"/>
    </source>
</evidence>
<organism evidence="2 3">
    <name type="scientific">Saltatorellus ferox</name>
    <dbReference type="NCBI Taxonomy" id="2528018"/>
    <lineage>
        <taxon>Bacteria</taxon>
        <taxon>Pseudomonadati</taxon>
        <taxon>Planctomycetota</taxon>
        <taxon>Planctomycetia</taxon>
        <taxon>Planctomycetia incertae sedis</taxon>
        <taxon>Saltatorellus</taxon>
    </lineage>
</organism>
<dbReference type="OrthoDB" id="272345at2"/>
<dbReference type="AlphaFoldDB" id="A0A518EVV3"/>
<keyword evidence="3" id="KW-1185">Reference proteome</keyword>
<evidence type="ECO:0000313" key="3">
    <source>
        <dbReference type="Proteomes" id="UP000320390"/>
    </source>
</evidence>
<accession>A0A518EVV3</accession>
<reference evidence="2 3" key="1">
    <citation type="submission" date="2019-02" db="EMBL/GenBank/DDBJ databases">
        <title>Deep-cultivation of Planctomycetes and their phenomic and genomic characterization uncovers novel biology.</title>
        <authorList>
            <person name="Wiegand S."/>
            <person name="Jogler M."/>
            <person name="Boedeker C."/>
            <person name="Pinto D."/>
            <person name="Vollmers J."/>
            <person name="Rivas-Marin E."/>
            <person name="Kohn T."/>
            <person name="Peeters S.H."/>
            <person name="Heuer A."/>
            <person name="Rast P."/>
            <person name="Oberbeckmann S."/>
            <person name="Bunk B."/>
            <person name="Jeske O."/>
            <person name="Meyerdierks A."/>
            <person name="Storesund J.E."/>
            <person name="Kallscheuer N."/>
            <person name="Luecker S."/>
            <person name="Lage O.M."/>
            <person name="Pohl T."/>
            <person name="Merkel B.J."/>
            <person name="Hornburger P."/>
            <person name="Mueller R.-W."/>
            <person name="Bruemmer F."/>
            <person name="Labrenz M."/>
            <person name="Spormann A.M."/>
            <person name="Op den Camp H."/>
            <person name="Overmann J."/>
            <person name="Amann R."/>
            <person name="Jetten M.S.M."/>
            <person name="Mascher T."/>
            <person name="Medema M.H."/>
            <person name="Devos D.P."/>
            <person name="Kaster A.-K."/>
            <person name="Ovreas L."/>
            <person name="Rohde M."/>
            <person name="Galperin M.Y."/>
            <person name="Jogler C."/>
        </authorList>
    </citation>
    <scope>NUCLEOTIDE SEQUENCE [LARGE SCALE GENOMIC DNA]</scope>
    <source>
        <strain evidence="2 3">Poly30</strain>
    </source>
</reference>
<dbReference type="EMBL" id="CP036434">
    <property type="protein sequence ID" value="QDV08221.1"/>
    <property type="molecule type" value="Genomic_DNA"/>
</dbReference>
<feature type="region of interest" description="Disordered" evidence="1">
    <location>
        <begin position="173"/>
        <end position="219"/>
    </location>
</feature>
<dbReference type="RefSeq" id="WP_145200474.1">
    <property type="nucleotide sequence ID" value="NZ_CP036434.1"/>
</dbReference>
<feature type="compositionally biased region" description="Acidic residues" evidence="1">
    <location>
        <begin position="200"/>
        <end position="219"/>
    </location>
</feature>
<sequence length="219" mass="25247">MATTWTISRRQGVCAKTGHEFGDGERHVSMLLVQGSALERMDVSMAAWREMHARMEAKDPEADEPLFWWMTRHEVTKRKTVQLDMESLSQLFVQLEGREEIQVRELRYVLCLLLMRKRRVKVEKVLRENGEESFLVKRPKEDQRYKVYVYDFEPERLDEVRAQLQAIFDGAEGPAGIRLSDGEESDEAASSVEGTSADETSSDDTPEDTPDEDSLDEEE</sequence>
<protein>
    <submittedName>
        <fullName evidence="2">Uncharacterized protein</fullName>
    </submittedName>
</protein>